<evidence type="ECO:0000256" key="1">
    <source>
        <dbReference type="SAM" id="MobiDB-lite"/>
    </source>
</evidence>
<evidence type="ECO:0000313" key="3">
    <source>
        <dbReference type="EMBL" id="CAG5097511.1"/>
    </source>
</evidence>
<dbReference type="OrthoDB" id="18440at2759"/>
<dbReference type="PANTHER" id="PTHR21354">
    <property type="entry name" value="ZINC FINGER PROTEIN 511"/>
    <property type="match status" value="1"/>
</dbReference>
<comment type="caution">
    <text evidence="3">The sequence shown here is derived from an EMBL/GenBank/DDBJ whole genome shotgun (WGS) entry which is preliminary data.</text>
</comment>
<proteinExistence type="predicted"/>
<dbReference type="PANTHER" id="PTHR21354:SF0">
    <property type="entry name" value="ZINC FINGER PROTEIN 511"/>
    <property type="match status" value="1"/>
</dbReference>
<keyword evidence="4" id="KW-1185">Reference proteome</keyword>
<dbReference type="Proteomes" id="UP000786811">
    <property type="component" value="Unassembled WGS sequence"/>
</dbReference>
<reference evidence="3" key="1">
    <citation type="submission" date="2021-04" db="EMBL/GenBank/DDBJ databases">
        <authorList>
            <person name="Chebbi M.A.C M."/>
        </authorList>
    </citation>
    <scope>NUCLEOTIDE SEQUENCE</scope>
</reference>
<organism evidence="3 4">
    <name type="scientific">Cotesia congregata</name>
    <name type="common">Parasitoid wasp</name>
    <name type="synonym">Apanteles congregatus</name>
    <dbReference type="NCBI Taxonomy" id="51543"/>
    <lineage>
        <taxon>Eukaryota</taxon>
        <taxon>Metazoa</taxon>
        <taxon>Ecdysozoa</taxon>
        <taxon>Arthropoda</taxon>
        <taxon>Hexapoda</taxon>
        <taxon>Insecta</taxon>
        <taxon>Pterygota</taxon>
        <taxon>Neoptera</taxon>
        <taxon>Endopterygota</taxon>
        <taxon>Hymenoptera</taxon>
        <taxon>Apocrita</taxon>
        <taxon>Ichneumonoidea</taxon>
        <taxon>Braconidae</taxon>
        <taxon>Microgastrinae</taxon>
        <taxon>Cotesia</taxon>
    </lineage>
</organism>
<protein>
    <submittedName>
        <fullName evidence="3">Similar to znf511: Zinc finger protein 511 (Danio rerio)</fullName>
    </submittedName>
</protein>
<dbReference type="AlphaFoldDB" id="A0A8J2MRV2"/>
<name>A0A8J2MRV2_COTCN</name>
<dbReference type="InterPro" id="IPR013087">
    <property type="entry name" value="Znf_C2H2_type"/>
</dbReference>
<evidence type="ECO:0000313" key="4">
    <source>
        <dbReference type="Proteomes" id="UP000786811"/>
    </source>
</evidence>
<evidence type="ECO:0000259" key="2">
    <source>
        <dbReference type="PROSITE" id="PS00028"/>
    </source>
</evidence>
<sequence>MAGELSPDDVVFLKNIGVGTRDINDTFFEDSHRACKVFQRTGITIDDEEQFLHQSMNEFKCNAPGCEIKFDNLLDFEIHYNSCHRFTCAECKKINANARLLEIHIEENHDSFFKVLADKKPMHQCYVSDCSIKFKTSEDRKQHCIEVHKFPKLFKFDELSQRKSVKKPTTHPENAMEVDDNKKKIKLSNNKKANDNKGLSVDLNKNQKLKTFSSQCKSKVDEYHPIGGNSTSSGSSFGQLLSSTMKPASSLMFIPRQILHKPHSQNLRRSRTIKSDIENDNLMELSDALPLV</sequence>
<dbReference type="EMBL" id="CAJNRD030001121">
    <property type="protein sequence ID" value="CAG5097511.1"/>
    <property type="molecule type" value="Genomic_DNA"/>
</dbReference>
<dbReference type="InterPro" id="IPR039258">
    <property type="entry name" value="ZNF511"/>
</dbReference>
<feature type="region of interest" description="Disordered" evidence="1">
    <location>
        <begin position="164"/>
        <end position="199"/>
    </location>
</feature>
<dbReference type="PROSITE" id="PS00028">
    <property type="entry name" value="ZINC_FINGER_C2H2_1"/>
    <property type="match status" value="1"/>
</dbReference>
<accession>A0A8J2MRV2</accession>
<dbReference type="SMART" id="SM00355">
    <property type="entry name" value="ZnF_C2H2"/>
    <property type="match status" value="3"/>
</dbReference>
<feature type="domain" description="C2H2-type" evidence="2">
    <location>
        <begin position="125"/>
        <end position="148"/>
    </location>
</feature>
<gene>
    <name evidence="3" type="ORF">HICCMSTLAB_LOCUS8739</name>
</gene>